<gene>
    <name evidence="2" type="ORF">AVEN_129130_1</name>
</gene>
<name>A0A4Y2RYS0_ARAVE</name>
<comment type="caution">
    <text evidence="2">The sequence shown here is derived from an EMBL/GenBank/DDBJ whole genome shotgun (WGS) entry which is preliminary data.</text>
</comment>
<dbReference type="OrthoDB" id="10501555at2759"/>
<feature type="compositionally biased region" description="Polar residues" evidence="1">
    <location>
        <begin position="106"/>
        <end position="130"/>
    </location>
</feature>
<feature type="region of interest" description="Disordered" evidence="1">
    <location>
        <begin position="21"/>
        <end position="50"/>
    </location>
</feature>
<dbReference type="EMBL" id="BGPR01019061">
    <property type="protein sequence ID" value="GBN80853.1"/>
    <property type="molecule type" value="Genomic_DNA"/>
</dbReference>
<feature type="region of interest" description="Disordered" evidence="1">
    <location>
        <begin position="100"/>
        <end position="130"/>
    </location>
</feature>
<evidence type="ECO:0000313" key="2">
    <source>
        <dbReference type="EMBL" id="GBN80853.1"/>
    </source>
</evidence>
<evidence type="ECO:0000256" key="1">
    <source>
        <dbReference type="SAM" id="MobiDB-lite"/>
    </source>
</evidence>
<feature type="compositionally biased region" description="Polar residues" evidence="1">
    <location>
        <begin position="32"/>
        <end position="45"/>
    </location>
</feature>
<accession>A0A4Y2RYS0</accession>
<proteinExistence type="predicted"/>
<organism evidence="2 3">
    <name type="scientific">Araneus ventricosus</name>
    <name type="common">Orbweaver spider</name>
    <name type="synonym">Epeira ventricosa</name>
    <dbReference type="NCBI Taxonomy" id="182803"/>
    <lineage>
        <taxon>Eukaryota</taxon>
        <taxon>Metazoa</taxon>
        <taxon>Ecdysozoa</taxon>
        <taxon>Arthropoda</taxon>
        <taxon>Chelicerata</taxon>
        <taxon>Arachnida</taxon>
        <taxon>Araneae</taxon>
        <taxon>Araneomorphae</taxon>
        <taxon>Entelegynae</taxon>
        <taxon>Araneoidea</taxon>
        <taxon>Araneidae</taxon>
        <taxon>Araneus</taxon>
    </lineage>
</organism>
<protein>
    <submittedName>
        <fullName evidence="2">Uncharacterized protein</fullName>
    </submittedName>
</protein>
<sequence length="178" mass="19642">MARRDVELSDSFIGHFEMQETSFCNGTPKEGPSQTEVPEDSSSPAHTIDDPCFADVSTFRYSACGRLPRHSISDGLSPDTPLLPQRRPLELSRLSWMKNGTDSKRLQNGGTVSNKNKYPPNYSTFENGCETSDTEPLLAKPTFENGCDAPETEPLMAKSTFENGFYAPETEPLPAKKS</sequence>
<evidence type="ECO:0000313" key="3">
    <source>
        <dbReference type="Proteomes" id="UP000499080"/>
    </source>
</evidence>
<keyword evidence="3" id="KW-1185">Reference proteome</keyword>
<dbReference type="AlphaFoldDB" id="A0A4Y2RYS0"/>
<reference evidence="2 3" key="1">
    <citation type="journal article" date="2019" name="Sci. Rep.">
        <title>Orb-weaving spider Araneus ventricosus genome elucidates the spidroin gene catalogue.</title>
        <authorList>
            <person name="Kono N."/>
            <person name="Nakamura H."/>
            <person name="Ohtoshi R."/>
            <person name="Moran D.A.P."/>
            <person name="Shinohara A."/>
            <person name="Yoshida Y."/>
            <person name="Fujiwara M."/>
            <person name="Mori M."/>
            <person name="Tomita M."/>
            <person name="Arakawa K."/>
        </authorList>
    </citation>
    <scope>NUCLEOTIDE SEQUENCE [LARGE SCALE GENOMIC DNA]</scope>
</reference>
<dbReference type="Proteomes" id="UP000499080">
    <property type="component" value="Unassembled WGS sequence"/>
</dbReference>
<feature type="region of interest" description="Disordered" evidence="1">
    <location>
        <begin position="67"/>
        <end position="86"/>
    </location>
</feature>